<dbReference type="EMBL" id="BAABDC010000001">
    <property type="protein sequence ID" value="GAA3690346.1"/>
    <property type="molecule type" value="Genomic_DNA"/>
</dbReference>
<reference evidence="2" key="1">
    <citation type="journal article" date="2019" name="Int. J. Syst. Evol. Microbiol.">
        <title>The Global Catalogue of Microorganisms (GCM) 10K type strain sequencing project: providing services to taxonomists for standard genome sequencing and annotation.</title>
        <authorList>
            <consortium name="The Broad Institute Genomics Platform"/>
            <consortium name="The Broad Institute Genome Sequencing Center for Infectious Disease"/>
            <person name="Wu L."/>
            <person name="Ma J."/>
        </authorList>
    </citation>
    <scope>NUCLEOTIDE SEQUENCE [LARGE SCALE GENOMIC DNA]</scope>
    <source>
        <strain evidence="2">JCM 17125</strain>
    </source>
</reference>
<sequence>MQESNVAVVDQGQEVVITMTRDDYFLVRSLIAETVFLGDPRDFQTRLGATVEKAQELLRGLPDIGA</sequence>
<organism evidence="1 2">
    <name type="scientific">Terrabacter ginsenosidimutans</name>
    <dbReference type="NCBI Taxonomy" id="490575"/>
    <lineage>
        <taxon>Bacteria</taxon>
        <taxon>Bacillati</taxon>
        <taxon>Actinomycetota</taxon>
        <taxon>Actinomycetes</taxon>
        <taxon>Micrococcales</taxon>
        <taxon>Intrasporangiaceae</taxon>
        <taxon>Terrabacter</taxon>
    </lineage>
</organism>
<proteinExistence type="predicted"/>
<protein>
    <submittedName>
        <fullName evidence="1">Uncharacterized protein</fullName>
    </submittedName>
</protein>
<keyword evidence="2" id="KW-1185">Reference proteome</keyword>
<dbReference type="RefSeq" id="WP_344940412.1">
    <property type="nucleotide sequence ID" value="NZ_BAABDC010000001.1"/>
</dbReference>
<dbReference type="Proteomes" id="UP001501468">
    <property type="component" value="Unassembled WGS sequence"/>
</dbReference>
<name>A0ABP7CKX5_9MICO</name>
<comment type="caution">
    <text evidence="1">The sequence shown here is derived from an EMBL/GenBank/DDBJ whole genome shotgun (WGS) entry which is preliminary data.</text>
</comment>
<gene>
    <name evidence="1" type="ORF">GCM10022399_02580</name>
</gene>
<accession>A0ABP7CKX5</accession>
<evidence type="ECO:0000313" key="1">
    <source>
        <dbReference type="EMBL" id="GAA3690346.1"/>
    </source>
</evidence>
<evidence type="ECO:0000313" key="2">
    <source>
        <dbReference type="Proteomes" id="UP001501468"/>
    </source>
</evidence>